<feature type="compositionally biased region" description="Low complexity" evidence="1">
    <location>
        <begin position="105"/>
        <end position="114"/>
    </location>
</feature>
<evidence type="ECO:0000313" key="2">
    <source>
        <dbReference type="EMBL" id="AFZ11403.1"/>
    </source>
</evidence>
<dbReference type="Proteomes" id="UP000010472">
    <property type="component" value="Chromosome"/>
</dbReference>
<feature type="compositionally biased region" description="Low complexity" evidence="1">
    <location>
        <begin position="1"/>
        <end position="45"/>
    </location>
</feature>
<accession>K9VTJ7</accession>
<proteinExistence type="predicted"/>
<gene>
    <name evidence="2" type="ORF">Cri9333_0432</name>
</gene>
<reference evidence="2 3" key="1">
    <citation type="submission" date="2012-06" db="EMBL/GenBank/DDBJ databases">
        <title>Finished chromosome of genome of Crinalium epipsammum PCC 9333.</title>
        <authorList>
            <consortium name="US DOE Joint Genome Institute"/>
            <person name="Gugger M."/>
            <person name="Coursin T."/>
            <person name="Rippka R."/>
            <person name="Tandeau De Marsac N."/>
            <person name="Huntemann M."/>
            <person name="Wei C.-L."/>
            <person name="Han J."/>
            <person name="Detter J.C."/>
            <person name="Han C."/>
            <person name="Tapia R."/>
            <person name="Davenport K."/>
            <person name="Daligault H."/>
            <person name="Erkkila T."/>
            <person name="Gu W."/>
            <person name="Munk A.C.C."/>
            <person name="Teshima H."/>
            <person name="Xu Y."/>
            <person name="Chain P."/>
            <person name="Chen A."/>
            <person name="Krypides N."/>
            <person name="Mavromatis K."/>
            <person name="Markowitz V."/>
            <person name="Szeto E."/>
            <person name="Ivanova N."/>
            <person name="Mikhailova N."/>
            <person name="Ovchinnikova G."/>
            <person name="Pagani I."/>
            <person name="Pati A."/>
            <person name="Goodwin L."/>
            <person name="Peters L."/>
            <person name="Pitluck S."/>
            <person name="Woyke T."/>
            <person name="Kerfeld C."/>
        </authorList>
    </citation>
    <scope>NUCLEOTIDE SEQUENCE [LARGE SCALE GENOMIC DNA]</scope>
    <source>
        <strain evidence="2 3">PCC 9333</strain>
    </source>
</reference>
<feature type="compositionally biased region" description="Polar residues" evidence="1">
    <location>
        <begin position="85"/>
        <end position="96"/>
    </location>
</feature>
<evidence type="ECO:0000256" key="1">
    <source>
        <dbReference type="SAM" id="MobiDB-lite"/>
    </source>
</evidence>
<feature type="region of interest" description="Disordered" evidence="1">
    <location>
        <begin position="1"/>
        <end position="125"/>
    </location>
</feature>
<evidence type="ECO:0000313" key="3">
    <source>
        <dbReference type="Proteomes" id="UP000010472"/>
    </source>
</evidence>
<keyword evidence="3" id="KW-1185">Reference proteome</keyword>
<sequence>MSGYGNNDNSGWGGSSDNSESGWNSSGYNTEESGYSNSGSGYDNSQLFGGQDSGNFGADSPLTTDFITDPYQENPFEVNPMDNAWSESWSNPNPHTDYSHPQPEPESSYQSYYSDYDDDQLQLEP</sequence>
<dbReference type="RefSeq" id="WP_015201544.1">
    <property type="nucleotide sequence ID" value="NC_019753.1"/>
</dbReference>
<dbReference type="AlphaFoldDB" id="K9VTJ7"/>
<dbReference type="EMBL" id="CP003620">
    <property type="protein sequence ID" value="AFZ11403.1"/>
    <property type="molecule type" value="Genomic_DNA"/>
</dbReference>
<dbReference type="KEGG" id="cep:Cri9333_0432"/>
<name>K9VTJ7_9CYAN</name>
<dbReference type="HOGENOM" id="CLU_1988907_0_0_3"/>
<protein>
    <submittedName>
        <fullName evidence="2">Uncharacterized protein</fullName>
    </submittedName>
</protein>
<organism evidence="2 3">
    <name type="scientific">Crinalium epipsammum PCC 9333</name>
    <dbReference type="NCBI Taxonomy" id="1173022"/>
    <lineage>
        <taxon>Bacteria</taxon>
        <taxon>Bacillati</taxon>
        <taxon>Cyanobacteriota</taxon>
        <taxon>Cyanophyceae</taxon>
        <taxon>Gomontiellales</taxon>
        <taxon>Gomontiellaceae</taxon>
        <taxon>Crinalium</taxon>
    </lineage>
</organism>
<feature type="compositionally biased region" description="Acidic residues" evidence="1">
    <location>
        <begin position="115"/>
        <end position="125"/>
    </location>
</feature>